<dbReference type="EMBL" id="KZ819285">
    <property type="protein sequence ID" value="PWO00522.1"/>
    <property type="molecule type" value="Genomic_DNA"/>
</dbReference>
<evidence type="ECO:0000313" key="4">
    <source>
        <dbReference type="Proteomes" id="UP000245946"/>
    </source>
</evidence>
<feature type="compositionally biased region" description="Polar residues" evidence="1">
    <location>
        <begin position="306"/>
        <end position="326"/>
    </location>
</feature>
<accession>A0A316ZG88</accession>
<organism evidence="3 4">
    <name type="scientific">Tilletiopsis washingtonensis</name>
    <dbReference type="NCBI Taxonomy" id="58919"/>
    <lineage>
        <taxon>Eukaryota</taxon>
        <taxon>Fungi</taxon>
        <taxon>Dikarya</taxon>
        <taxon>Basidiomycota</taxon>
        <taxon>Ustilaginomycotina</taxon>
        <taxon>Exobasidiomycetes</taxon>
        <taxon>Entylomatales</taxon>
        <taxon>Entylomatales incertae sedis</taxon>
        <taxon>Tilletiopsis</taxon>
    </lineage>
</organism>
<proteinExistence type="predicted"/>
<keyword evidence="2" id="KW-0472">Membrane</keyword>
<name>A0A316ZG88_9BASI</name>
<dbReference type="GeneID" id="37272217"/>
<dbReference type="OrthoDB" id="2536347at2759"/>
<dbReference type="PANTHER" id="PTHR40465:SF1">
    <property type="entry name" value="DUF6534 DOMAIN-CONTAINING PROTEIN"/>
    <property type="match status" value="1"/>
</dbReference>
<feature type="region of interest" description="Disordered" evidence="1">
    <location>
        <begin position="306"/>
        <end position="421"/>
    </location>
</feature>
<keyword evidence="2" id="KW-0812">Transmembrane</keyword>
<dbReference type="PANTHER" id="PTHR40465">
    <property type="entry name" value="CHROMOSOME 1, WHOLE GENOME SHOTGUN SEQUENCE"/>
    <property type="match status" value="1"/>
</dbReference>
<keyword evidence="2" id="KW-1133">Transmembrane helix</keyword>
<protein>
    <submittedName>
        <fullName evidence="3">Uncharacterized protein</fullName>
    </submittedName>
</protein>
<evidence type="ECO:0000256" key="2">
    <source>
        <dbReference type="SAM" id="Phobius"/>
    </source>
</evidence>
<dbReference type="STRING" id="58919.A0A316ZG88"/>
<feature type="transmembrane region" description="Helical" evidence="2">
    <location>
        <begin position="137"/>
        <end position="161"/>
    </location>
</feature>
<feature type="transmembrane region" description="Helical" evidence="2">
    <location>
        <begin position="29"/>
        <end position="51"/>
    </location>
</feature>
<dbReference type="Proteomes" id="UP000245946">
    <property type="component" value="Unassembled WGS sequence"/>
</dbReference>
<feature type="compositionally biased region" description="Polar residues" evidence="1">
    <location>
        <begin position="352"/>
        <end position="362"/>
    </location>
</feature>
<reference evidence="3 4" key="1">
    <citation type="journal article" date="2018" name="Mol. Biol. Evol.">
        <title>Broad Genomic Sampling Reveals a Smut Pathogenic Ancestry of the Fungal Clade Ustilaginomycotina.</title>
        <authorList>
            <person name="Kijpornyongpan T."/>
            <person name="Mondo S.J."/>
            <person name="Barry K."/>
            <person name="Sandor L."/>
            <person name="Lee J."/>
            <person name="Lipzen A."/>
            <person name="Pangilinan J."/>
            <person name="LaButti K."/>
            <person name="Hainaut M."/>
            <person name="Henrissat B."/>
            <person name="Grigoriev I.V."/>
            <person name="Spatafora J.W."/>
            <person name="Aime M.C."/>
        </authorList>
    </citation>
    <scope>NUCLEOTIDE SEQUENCE [LARGE SCALE GENOMIC DNA]</scope>
    <source>
        <strain evidence="3 4">MCA 4186</strain>
    </source>
</reference>
<feature type="transmembrane region" description="Helical" evidence="2">
    <location>
        <begin position="106"/>
        <end position="125"/>
    </location>
</feature>
<gene>
    <name evidence="3" type="ORF">FA09DRAFT_345111</name>
</gene>
<keyword evidence="4" id="KW-1185">Reference proteome</keyword>
<feature type="compositionally biased region" description="Basic and acidic residues" evidence="1">
    <location>
        <begin position="384"/>
        <end position="397"/>
    </location>
</feature>
<feature type="transmembrane region" description="Helical" evidence="2">
    <location>
        <begin position="218"/>
        <end position="238"/>
    </location>
</feature>
<sequence>MELSPATTLSWPRDADYTLDEAYAAVQSMMWSLFFGLLFAWALSAILTLQVYTYFTRFAEDRLVLKCFVGLLAAIETGALIFITIAGYKSIIVDWGHLGRWDGKTAGLILLNVMVSALVHALYAWRLWHLMSTTLRGLLVCLSIVICSVLGIIVCACVVALRLYTGDAAFESSSQLPLQHIWLAFTTIADVITCVAMYSRFADIRTTGSHSTIMQRIILALIPGGLLAAILTVILIIVEATVGNVSSTLSRNLTLDRELTLLLCVLHLIYSNSVVLCFNLRAKRSKYTVGLFGEHRKSPLQVKIVTQSTRYPPSMGNESDQLSGTGTDMVPTTPDSSLGHGKKSYLQRVDSENSPACPSSSPLAVPVRSGNGLPKVVSTGEMSLTERESGNRRESSRRTQQGASLGTQHSRGSATSLPQSFELDERCSSDLEAAKTRDGTLVPTLSF</sequence>
<evidence type="ECO:0000256" key="1">
    <source>
        <dbReference type="SAM" id="MobiDB-lite"/>
    </source>
</evidence>
<feature type="transmembrane region" description="Helical" evidence="2">
    <location>
        <begin position="258"/>
        <end position="278"/>
    </location>
</feature>
<feature type="transmembrane region" description="Helical" evidence="2">
    <location>
        <begin position="63"/>
        <end position="86"/>
    </location>
</feature>
<dbReference type="RefSeq" id="XP_025600800.1">
    <property type="nucleotide sequence ID" value="XM_025744673.1"/>
</dbReference>
<feature type="transmembrane region" description="Helical" evidence="2">
    <location>
        <begin position="181"/>
        <end position="198"/>
    </location>
</feature>
<evidence type="ECO:0000313" key="3">
    <source>
        <dbReference type="EMBL" id="PWO00522.1"/>
    </source>
</evidence>
<feature type="compositionally biased region" description="Polar residues" evidence="1">
    <location>
        <begin position="399"/>
        <end position="419"/>
    </location>
</feature>
<dbReference type="AlphaFoldDB" id="A0A316ZG88"/>